<reference evidence="4 5" key="1">
    <citation type="journal article" date="2018" name="Sci. Rep.">
        <title>Genomic signatures of local adaptation to the degree of environmental predictability in rotifers.</title>
        <authorList>
            <person name="Franch-Gras L."/>
            <person name="Hahn C."/>
            <person name="Garcia-Roger E.M."/>
            <person name="Carmona M.J."/>
            <person name="Serra M."/>
            <person name="Gomez A."/>
        </authorList>
    </citation>
    <scope>NUCLEOTIDE SEQUENCE [LARGE SCALE GENOMIC DNA]</scope>
    <source>
        <strain evidence="4">HYR1</strain>
    </source>
</reference>
<organism evidence="4 5">
    <name type="scientific">Brachionus plicatilis</name>
    <name type="common">Marine rotifer</name>
    <name type="synonym">Brachionus muelleri</name>
    <dbReference type="NCBI Taxonomy" id="10195"/>
    <lineage>
        <taxon>Eukaryota</taxon>
        <taxon>Metazoa</taxon>
        <taxon>Spiralia</taxon>
        <taxon>Gnathifera</taxon>
        <taxon>Rotifera</taxon>
        <taxon>Eurotatoria</taxon>
        <taxon>Monogononta</taxon>
        <taxon>Pseudotrocha</taxon>
        <taxon>Ploima</taxon>
        <taxon>Brachionidae</taxon>
        <taxon>Brachionus</taxon>
    </lineage>
</organism>
<proteinExistence type="predicted"/>
<dbReference type="GO" id="GO:0003677">
    <property type="term" value="F:DNA binding"/>
    <property type="evidence" value="ECO:0007669"/>
    <property type="project" value="UniProtKB-KW"/>
</dbReference>
<dbReference type="EMBL" id="REGN01009456">
    <property type="protein sequence ID" value="RNA01128.1"/>
    <property type="molecule type" value="Genomic_DNA"/>
</dbReference>
<protein>
    <submittedName>
        <fullName evidence="4">Pogo transposable element with KRAB domain-like</fullName>
    </submittedName>
</protein>
<dbReference type="Pfam" id="PF03221">
    <property type="entry name" value="HTH_Tnp_Tc5"/>
    <property type="match status" value="1"/>
</dbReference>
<gene>
    <name evidence="4" type="ORF">BpHYR1_024667</name>
</gene>
<dbReference type="PANTHER" id="PTHR19303:SF73">
    <property type="entry name" value="PROTEIN PDC2"/>
    <property type="match status" value="1"/>
</dbReference>
<comment type="caution">
    <text evidence="4">The sequence shown here is derived from an EMBL/GenBank/DDBJ whole genome shotgun (WGS) entry which is preliminary data.</text>
</comment>
<dbReference type="InterPro" id="IPR050863">
    <property type="entry name" value="CenT-Element_Derived"/>
</dbReference>
<evidence type="ECO:0000259" key="3">
    <source>
        <dbReference type="PROSITE" id="PS51253"/>
    </source>
</evidence>
<accession>A0A3M7PR43</accession>
<name>A0A3M7PR43_BRAPC</name>
<dbReference type="PANTHER" id="PTHR19303">
    <property type="entry name" value="TRANSPOSON"/>
    <property type="match status" value="1"/>
</dbReference>
<evidence type="ECO:0000313" key="4">
    <source>
        <dbReference type="EMBL" id="RNA01128.1"/>
    </source>
</evidence>
<dbReference type="Gene3D" id="1.10.10.60">
    <property type="entry name" value="Homeodomain-like"/>
    <property type="match status" value="1"/>
</dbReference>
<evidence type="ECO:0000256" key="1">
    <source>
        <dbReference type="ARBA" id="ARBA00023125"/>
    </source>
</evidence>
<keyword evidence="1" id="KW-0238">DNA-binding</keyword>
<feature type="non-terminal residue" evidence="4">
    <location>
        <position position="531"/>
    </location>
</feature>
<keyword evidence="5" id="KW-1185">Reference proteome</keyword>
<dbReference type="GO" id="GO:0005634">
    <property type="term" value="C:nucleus"/>
    <property type="evidence" value="ECO:0007669"/>
    <property type="project" value="TreeGrafter"/>
</dbReference>
<dbReference type="Proteomes" id="UP000276133">
    <property type="component" value="Unassembled WGS sequence"/>
</dbReference>
<evidence type="ECO:0000256" key="2">
    <source>
        <dbReference type="SAM" id="MobiDB-lite"/>
    </source>
</evidence>
<dbReference type="InterPro" id="IPR004875">
    <property type="entry name" value="DDE_SF_endonuclease_dom"/>
</dbReference>
<feature type="region of interest" description="Disordered" evidence="2">
    <location>
        <begin position="511"/>
        <end position="531"/>
    </location>
</feature>
<dbReference type="PROSITE" id="PS51253">
    <property type="entry name" value="HTH_CENPB"/>
    <property type="match status" value="1"/>
</dbReference>
<evidence type="ECO:0000313" key="5">
    <source>
        <dbReference type="Proteomes" id="UP000276133"/>
    </source>
</evidence>
<sequence>MEKDLLVWFTRERDHINGIDGIGNNRSINGIDIKLAALEIHKRLYRGNISDNKNGFSASDGWLYGWLDRHNKTLRRVTTSGRDLPADYLEVIASFLTESIKQVRLLDLNRARVFNMDETSIYLDCPSRYTFADRGAKRVKVDTNGGEMVRISAAFTASACGLKLPILLILPRCKELENYIPPDNIRIIYKTTATFTEETISDYLETIMCNRRGSILYLDSARCHLTTSVKDKFSQLSLKRFIIPPRMTNILQPADVCWFANIKKAYCAKWVQWQRDVPKTFTCHGNSKSPGYALAIQWLSDIWSEFDESIIINSFDYCGITSQNNLHKTLRNLVDKNLVFNFYVDDLDEVEDIMGFDTVDQDDENLEEVLNYNHNDDVNEEISSPRDSLLLTQIPSFQPVMVLDSVIQETGSVGSINGGGGILYVQPSTSGITVLSNNSISNSSVTPYPNFVHPTSSASTIAFVPQNQSNLNHNTPVTSNDAQRNKQLIGRFVLNELAMNTQLNNVQYINKKNKEKKSAPKSNSTGNDGVT</sequence>
<dbReference type="AlphaFoldDB" id="A0A3M7PR43"/>
<feature type="domain" description="HTH CENPB-type" evidence="3">
    <location>
        <begin position="1"/>
        <end position="76"/>
    </location>
</feature>
<dbReference type="OrthoDB" id="10031330at2759"/>
<dbReference type="InterPro" id="IPR006600">
    <property type="entry name" value="HTH_CenpB_DNA-bd_dom"/>
</dbReference>
<dbReference type="Pfam" id="PF03184">
    <property type="entry name" value="DDE_1"/>
    <property type="match status" value="1"/>
</dbReference>